<organism evidence="8">
    <name type="scientific">Streptomyces sp. NBC_00148</name>
    <dbReference type="NCBI Taxonomy" id="2903626"/>
    <lineage>
        <taxon>Bacteria</taxon>
        <taxon>Bacillati</taxon>
        <taxon>Actinomycetota</taxon>
        <taxon>Actinomycetes</taxon>
        <taxon>Kitasatosporales</taxon>
        <taxon>Streptomycetaceae</taxon>
        <taxon>Streptomyces</taxon>
    </lineage>
</organism>
<feature type="region of interest" description="Disordered" evidence="6">
    <location>
        <begin position="1"/>
        <end position="30"/>
    </location>
</feature>
<evidence type="ECO:0000256" key="4">
    <source>
        <dbReference type="ARBA" id="ARBA00023125"/>
    </source>
</evidence>
<evidence type="ECO:0000256" key="5">
    <source>
        <dbReference type="ARBA" id="ARBA00023163"/>
    </source>
</evidence>
<proteinExistence type="inferred from homology"/>
<keyword evidence="2" id="KW-0805">Transcription regulation</keyword>
<protein>
    <submittedName>
        <fullName evidence="8">Helix-turn-helix domain-containing protein</fullName>
    </submittedName>
</protein>
<dbReference type="GO" id="GO:0006352">
    <property type="term" value="P:DNA-templated transcription initiation"/>
    <property type="evidence" value="ECO:0007669"/>
    <property type="project" value="InterPro"/>
</dbReference>
<dbReference type="Pfam" id="PF01381">
    <property type="entry name" value="HTH_3"/>
    <property type="match status" value="1"/>
</dbReference>
<dbReference type="SUPFAM" id="SSF88946">
    <property type="entry name" value="Sigma2 domain of RNA polymerase sigma factors"/>
    <property type="match status" value="1"/>
</dbReference>
<comment type="similarity">
    <text evidence="1">Belongs to the sigma-70 factor family. ECF subfamily.</text>
</comment>
<evidence type="ECO:0000256" key="3">
    <source>
        <dbReference type="ARBA" id="ARBA00023082"/>
    </source>
</evidence>
<dbReference type="Gene3D" id="1.10.260.40">
    <property type="entry name" value="lambda repressor-like DNA-binding domains"/>
    <property type="match status" value="1"/>
</dbReference>
<dbReference type="SUPFAM" id="SSF88659">
    <property type="entry name" value="Sigma3 and sigma4 domains of RNA polymerase sigma factors"/>
    <property type="match status" value="1"/>
</dbReference>
<feature type="region of interest" description="Disordered" evidence="6">
    <location>
        <begin position="69"/>
        <end position="152"/>
    </location>
</feature>
<name>A0AAU1LWB9_9ACTN</name>
<dbReference type="InterPro" id="IPR039425">
    <property type="entry name" value="RNA_pol_sigma-70-like"/>
</dbReference>
<sequence>MTRSTTGPAPAAPLPSPKERRRLREARALSEEQVAAAVGVTPATVRAWETGRTDPRGRRRAAYVRLIGCAGHRPAPSPSVEATGSSTMSPTEPGTGPSADAITPDAPTRDANALTLTRDPDAEALTLTRDPDADAPATPAPEGHEPAAPVPQPRAGLTAEEAYDALYTLTAPGLTRQMHLLTGRRKLSREAVEHAFRTAWQRWPEVARDRDPAGWVRAMAYEYAMSPWHRLRRTHRRADAPPRDPARRALFEALLGLPPSYRRTLLLHDAVGLGLPETAAETEASTPAAASRLLNARAALAERLPELAGSVDPGGRSTVLQERLGALALAEEVPEPPPATAVRAGSERVAGLWTRAALCFGVLLVSTTAFTLHTAPTRYEQPLAPAARVGGVPPLGGPQKLTPQDLKLQKSLRGQLTHGPERLVPRIP</sequence>
<dbReference type="PANTHER" id="PTHR43133">
    <property type="entry name" value="RNA POLYMERASE ECF-TYPE SIGMA FACTO"/>
    <property type="match status" value="1"/>
</dbReference>
<reference evidence="8" key="1">
    <citation type="submission" date="2022-10" db="EMBL/GenBank/DDBJ databases">
        <title>The complete genomes of actinobacterial strains from the NBC collection.</title>
        <authorList>
            <person name="Joergensen T.S."/>
            <person name="Alvarez Arevalo M."/>
            <person name="Sterndorff E.B."/>
            <person name="Faurdal D."/>
            <person name="Vuksanovic O."/>
            <person name="Mourched A.-S."/>
            <person name="Charusanti P."/>
            <person name="Shaw S."/>
            <person name="Blin K."/>
            <person name="Weber T."/>
        </authorList>
    </citation>
    <scope>NUCLEOTIDE SEQUENCE</scope>
    <source>
        <strain evidence="8">NBC_00148</strain>
    </source>
</reference>
<feature type="compositionally biased region" description="Polar residues" evidence="6">
    <location>
        <begin position="80"/>
        <end position="92"/>
    </location>
</feature>
<dbReference type="InterPro" id="IPR001387">
    <property type="entry name" value="Cro/C1-type_HTH"/>
</dbReference>
<keyword evidence="4" id="KW-0238">DNA-binding</keyword>
<dbReference type="PANTHER" id="PTHR43133:SF8">
    <property type="entry name" value="RNA POLYMERASE SIGMA FACTOR HI_1459-RELATED"/>
    <property type="match status" value="1"/>
</dbReference>
<evidence type="ECO:0000256" key="1">
    <source>
        <dbReference type="ARBA" id="ARBA00010641"/>
    </source>
</evidence>
<dbReference type="AlphaFoldDB" id="A0AAU1LWB9"/>
<evidence type="ECO:0000313" key="8">
    <source>
        <dbReference type="EMBL" id="WTQ75535.1"/>
    </source>
</evidence>
<dbReference type="PROSITE" id="PS50943">
    <property type="entry name" value="HTH_CROC1"/>
    <property type="match status" value="1"/>
</dbReference>
<gene>
    <name evidence="8" type="ORF">OG222_21655</name>
</gene>
<evidence type="ECO:0000259" key="7">
    <source>
        <dbReference type="PROSITE" id="PS50943"/>
    </source>
</evidence>
<dbReference type="InterPro" id="IPR013324">
    <property type="entry name" value="RNA_pol_sigma_r3/r4-like"/>
</dbReference>
<keyword evidence="3" id="KW-0731">Sigma factor</keyword>
<dbReference type="GO" id="GO:0003677">
    <property type="term" value="F:DNA binding"/>
    <property type="evidence" value="ECO:0007669"/>
    <property type="project" value="UniProtKB-KW"/>
</dbReference>
<accession>A0AAU1LWB9</accession>
<dbReference type="GO" id="GO:0016987">
    <property type="term" value="F:sigma factor activity"/>
    <property type="evidence" value="ECO:0007669"/>
    <property type="project" value="UniProtKB-KW"/>
</dbReference>
<dbReference type="InterPro" id="IPR036388">
    <property type="entry name" value="WH-like_DNA-bd_sf"/>
</dbReference>
<evidence type="ECO:0000256" key="2">
    <source>
        <dbReference type="ARBA" id="ARBA00023015"/>
    </source>
</evidence>
<dbReference type="Gene3D" id="1.10.10.10">
    <property type="entry name" value="Winged helix-like DNA-binding domain superfamily/Winged helix DNA-binding domain"/>
    <property type="match status" value="1"/>
</dbReference>
<dbReference type="InterPro" id="IPR010982">
    <property type="entry name" value="Lambda_DNA-bd_dom_sf"/>
</dbReference>
<dbReference type="Pfam" id="PF08281">
    <property type="entry name" value="Sigma70_r4_2"/>
    <property type="match status" value="1"/>
</dbReference>
<dbReference type="SUPFAM" id="SSF47413">
    <property type="entry name" value="lambda repressor-like DNA-binding domains"/>
    <property type="match status" value="1"/>
</dbReference>
<dbReference type="SMART" id="SM00530">
    <property type="entry name" value="HTH_XRE"/>
    <property type="match status" value="1"/>
</dbReference>
<dbReference type="InterPro" id="IPR013325">
    <property type="entry name" value="RNA_pol_sigma_r2"/>
</dbReference>
<evidence type="ECO:0000256" key="6">
    <source>
        <dbReference type="SAM" id="MobiDB-lite"/>
    </source>
</evidence>
<feature type="domain" description="HTH cro/C1-type" evidence="7">
    <location>
        <begin position="21"/>
        <end position="55"/>
    </location>
</feature>
<dbReference type="CDD" id="cd00093">
    <property type="entry name" value="HTH_XRE"/>
    <property type="match status" value="1"/>
</dbReference>
<keyword evidence="5" id="KW-0804">Transcription</keyword>
<dbReference type="EMBL" id="CP108169">
    <property type="protein sequence ID" value="WTQ75535.1"/>
    <property type="molecule type" value="Genomic_DNA"/>
</dbReference>
<dbReference type="InterPro" id="IPR013249">
    <property type="entry name" value="RNA_pol_sigma70_r4_t2"/>
</dbReference>